<feature type="compositionally biased region" description="Pro residues" evidence="1">
    <location>
        <begin position="121"/>
        <end position="131"/>
    </location>
</feature>
<evidence type="ECO:0000313" key="4">
    <source>
        <dbReference type="Proteomes" id="UP000177169"/>
    </source>
</evidence>
<dbReference type="AlphaFoldDB" id="A0A1F7Z157"/>
<dbReference type="EMBL" id="MGGR01000031">
    <property type="protein sequence ID" value="OGM32425.1"/>
    <property type="molecule type" value="Genomic_DNA"/>
</dbReference>
<evidence type="ECO:0000256" key="1">
    <source>
        <dbReference type="SAM" id="MobiDB-lite"/>
    </source>
</evidence>
<sequence length="574" mass="62272">MDHKSKFFKFFVYVFMAVLALTFAGPIVSTILADNQPTELPQAVFAIETLLAPKSVFAGKDDCPPGQRGNCLDIEHFNGQGESVWRNCMPEPAWNGHQKHHQQGEYDVNHGPCGDQATNTPVPPTPPPTNPPTATRTVPPISTPRPTATQKPPATDLPPQETEEVKDTPRRGCVDASALNFDAKAEVDDGSCEYPPAQYVCLQPDKEYLIWKDNLTIYLQQVEIAPEGGVISYPPVHVNIPLVGSGPDEEIWVTEDGCTVFFSFLLEGEKFTDLYSIPIFGGTPYQVTATNGLDELNVTGYKSELFFTHKSADSAFVESTNLVGDNARMVAPDCVNPAVSSDGNGLFCTNPINQLVAVDLVDNQDLTTTYGGASPIWRPDSSGIVYSVGSKFFEMTFGGYEPLEFQTASTIAFRPTGVWFAAVNDGLLYASQIESGTNLKVIGQKQNLLDDAVTGQYGLDNAQLLWWSASRIEADMAPFGEFLSALTAAKTSENVIEVQTVLNASPTYTPTAAPAALVSHDSAAEDAWVPLGNPHQPTPTQTLGLDLGIWTIPLIALIVVMVGVWARRRQIQSR</sequence>
<gene>
    <name evidence="3" type="ORF">A3D01_04600</name>
</gene>
<evidence type="ECO:0000313" key="3">
    <source>
        <dbReference type="EMBL" id="OGM32425.1"/>
    </source>
</evidence>
<comment type="caution">
    <text evidence="3">The sequence shown here is derived from an EMBL/GenBank/DDBJ whole genome shotgun (WGS) entry which is preliminary data.</text>
</comment>
<organism evidence="3 4">
    <name type="scientific">Candidatus Woesebacteria bacterium RIFCSPHIGHO2_02_FULL_39_13</name>
    <dbReference type="NCBI Taxonomy" id="1802505"/>
    <lineage>
        <taxon>Bacteria</taxon>
        <taxon>Candidatus Woeseibacteriota</taxon>
    </lineage>
</organism>
<protein>
    <submittedName>
        <fullName evidence="3">Uncharacterized protein</fullName>
    </submittedName>
</protein>
<accession>A0A1F7Z157</accession>
<name>A0A1F7Z157_9BACT</name>
<keyword evidence="2" id="KW-0472">Membrane</keyword>
<keyword evidence="2" id="KW-1133">Transmembrane helix</keyword>
<feature type="transmembrane region" description="Helical" evidence="2">
    <location>
        <begin position="547"/>
        <end position="566"/>
    </location>
</feature>
<proteinExistence type="predicted"/>
<dbReference type="Proteomes" id="UP000177169">
    <property type="component" value="Unassembled WGS sequence"/>
</dbReference>
<feature type="region of interest" description="Disordered" evidence="1">
    <location>
        <begin position="95"/>
        <end position="169"/>
    </location>
</feature>
<keyword evidence="2" id="KW-0812">Transmembrane</keyword>
<reference evidence="3 4" key="1">
    <citation type="journal article" date="2016" name="Nat. Commun.">
        <title>Thousands of microbial genomes shed light on interconnected biogeochemical processes in an aquifer system.</title>
        <authorList>
            <person name="Anantharaman K."/>
            <person name="Brown C.T."/>
            <person name="Hug L.A."/>
            <person name="Sharon I."/>
            <person name="Castelle C.J."/>
            <person name="Probst A.J."/>
            <person name="Thomas B.C."/>
            <person name="Singh A."/>
            <person name="Wilkins M.J."/>
            <person name="Karaoz U."/>
            <person name="Brodie E.L."/>
            <person name="Williams K.H."/>
            <person name="Hubbard S.S."/>
            <person name="Banfield J.F."/>
        </authorList>
    </citation>
    <scope>NUCLEOTIDE SEQUENCE [LARGE SCALE GENOMIC DNA]</scope>
</reference>
<evidence type="ECO:0000256" key="2">
    <source>
        <dbReference type="SAM" id="Phobius"/>
    </source>
</evidence>